<dbReference type="InterPro" id="IPR033906">
    <property type="entry name" value="Lipase_N"/>
</dbReference>
<sequence length="319" mass="35894">MKVLFLLAVVFASRIHSKSVPKGLIEEVDASSQPNISLRFFETGIRYHFFSQANPDRSHKVRIDTVESIHLLNFDANRETLFIIHGWKSHNESEISYHIREKILDGHDVNVFVVDWHIVAGKSYLNAQRNVRKVGEYIAKFIRKLVELYGLRLDKVKFVGHSLGAHIAGNAGAALNGEVDRIMGLDPAGPLFSVKNIDNRLDPTDAKFVQVIHTNDGFLGFNGQLGHADYYPNGGKTQPGCGLDLAGICAHSRSYAYYAESLNSESFLAYQCDSYDDYLQGFCIYGHVSVMGMFNVDTSARGKYYLRTNDKFPYARGWK</sequence>
<comment type="subcellular location">
    <subcellularLocation>
        <location evidence="1">Secreted</location>
    </subcellularLocation>
</comment>
<evidence type="ECO:0000256" key="4">
    <source>
        <dbReference type="RuleBase" id="RU004262"/>
    </source>
</evidence>
<evidence type="ECO:0000256" key="2">
    <source>
        <dbReference type="ARBA" id="ARBA00010701"/>
    </source>
</evidence>
<dbReference type="InterPro" id="IPR002334">
    <property type="entry name" value="Allerg_PlipaseA1"/>
</dbReference>
<dbReference type="PRINTS" id="PR00821">
    <property type="entry name" value="TAGLIPASE"/>
</dbReference>
<organism evidence="7 8">
    <name type="scientific">Callosobruchus maculatus</name>
    <name type="common">Southern cowpea weevil</name>
    <name type="synonym">Pulse bruchid</name>
    <dbReference type="NCBI Taxonomy" id="64391"/>
    <lineage>
        <taxon>Eukaryota</taxon>
        <taxon>Metazoa</taxon>
        <taxon>Ecdysozoa</taxon>
        <taxon>Arthropoda</taxon>
        <taxon>Hexapoda</taxon>
        <taxon>Insecta</taxon>
        <taxon>Pterygota</taxon>
        <taxon>Neoptera</taxon>
        <taxon>Endopterygota</taxon>
        <taxon>Coleoptera</taxon>
        <taxon>Polyphaga</taxon>
        <taxon>Cucujiformia</taxon>
        <taxon>Chrysomeloidea</taxon>
        <taxon>Chrysomelidae</taxon>
        <taxon>Bruchinae</taxon>
        <taxon>Bruchini</taxon>
        <taxon>Callosobruchus</taxon>
    </lineage>
</organism>
<dbReference type="InterPro" id="IPR029058">
    <property type="entry name" value="AB_hydrolase_fold"/>
</dbReference>
<feature type="chain" id="PRO_5024972589" description="Lipase domain-containing protein" evidence="5">
    <location>
        <begin position="18"/>
        <end position="319"/>
    </location>
</feature>
<dbReference type="GO" id="GO:0016042">
    <property type="term" value="P:lipid catabolic process"/>
    <property type="evidence" value="ECO:0007669"/>
    <property type="project" value="TreeGrafter"/>
</dbReference>
<dbReference type="FunFam" id="3.40.50.1820:FF:000076">
    <property type="entry name" value="phospholipase A1"/>
    <property type="match status" value="1"/>
</dbReference>
<keyword evidence="3" id="KW-0964">Secreted</keyword>
<evidence type="ECO:0000256" key="1">
    <source>
        <dbReference type="ARBA" id="ARBA00004613"/>
    </source>
</evidence>
<dbReference type="GO" id="GO:0016298">
    <property type="term" value="F:lipase activity"/>
    <property type="evidence" value="ECO:0007669"/>
    <property type="project" value="InterPro"/>
</dbReference>
<feature type="domain" description="Lipase" evidence="6">
    <location>
        <begin position="40"/>
        <end position="314"/>
    </location>
</feature>
<dbReference type="Pfam" id="PF00151">
    <property type="entry name" value="Lipase"/>
    <property type="match status" value="1"/>
</dbReference>
<dbReference type="SUPFAM" id="SSF53474">
    <property type="entry name" value="alpha/beta-Hydrolases"/>
    <property type="match status" value="1"/>
</dbReference>
<gene>
    <name evidence="7" type="ORF">CALMAC_LOCUS7750</name>
</gene>
<dbReference type="EMBL" id="CAACVG010007401">
    <property type="protein sequence ID" value="VEN45227.1"/>
    <property type="molecule type" value="Genomic_DNA"/>
</dbReference>
<dbReference type="OrthoDB" id="199913at2759"/>
<evidence type="ECO:0000313" key="7">
    <source>
        <dbReference type="EMBL" id="VEN45227.1"/>
    </source>
</evidence>
<proteinExistence type="inferred from homology"/>
<evidence type="ECO:0000259" key="6">
    <source>
        <dbReference type="Pfam" id="PF00151"/>
    </source>
</evidence>
<dbReference type="CDD" id="cd00707">
    <property type="entry name" value="Pancreat_lipase_like"/>
    <property type="match status" value="1"/>
</dbReference>
<dbReference type="PANTHER" id="PTHR11610">
    <property type="entry name" value="LIPASE"/>
    <property type="match status" value="1"/>
</dbReference>
<keyword evidence="8" id="KW-1185">Reference proteome</keyword>
<dbReference type="AlphaFoldDB" id="A0A653CBB4"/>
<name>A0A653CBB4_CALMS</name>
<feature type="signal peptide" evidence="5">
    <location>
        <begin position="1"/>
        <end position="17"/>
    </location>
</feature>
<reference evidence="7 8" key="1">
    <citation type="submission" date="2019-01" db="EMBL/GenBank/DDBJ databases">
        <authorList>
            <person name="Sayadi A."/>
        </authorList>
    </citation>
    <scope>NUCLEOTIDE SEQUENCE [LARGE SCALE GENOMIC DNA]</scope>
</reference>
<accession>A0A653CBB4</accession>
<dbReference type="InterPro" id="IPR013818">
    <property type="entry name" value="Lipase"/>
</dbReference>
<keyword evidence="5" id="KW-0732">Signal</keyword>
<dbReference type="GO" id="GO:0005615">
    <property type="term" value="C:extracellular space"/>
    <property type="evidence" value="ECO:0007669"/>
    <property type="project" value="TreeGrafter"/>
</dbReference>
<protein>
    <recommendedName>
        <fullName evidence="6">Lipase domain-containing protein</fullName>
    </recommendedName>
</protein>
<dbReference type="PANTHER" id="PTHR11610:SF190">
    <property type="entry name" value="VITELLOGENIN-3-LIKE PROTEIN"/>
    <property type="match status" value="1"/>
</dbReference>
<dbReference type="Proteomes" id="UP000410492">
    <property type="component" value="Unassembled WGS sequence"/>
</dbReference>
<evidence type="ECO:0000256" key="5">
    <source>
        <dbReference type="SAM" id="SignalP"/>
    </source>
</evidence>
<dbReference type="Gene3D" id="3.40.50.1820">
    <property type="entry name" value="alpha/beta hydrolase"/>
    <property type="match status" value="1"/>
</dbReference>
<comment type="similarity">
    <text evidence="2 4">Belongs to the AB hydrolase superfamily. Lipase family.</text>
</comment>
<evidence type="ECO:0000313" key="8">
    <source>
        <dbReference type="Proteomes" id="UP000410492"/>
    </source>
</evidence>
<evidence type="ECO:0000256" key="3">
    <source>
        <dbReference type="ARBA" id="ARBA00022525"/>
    </source>
</evidence>
<dbReference type="PRINTS" id="PR00825">
    <property type="entry name" value="DOLALLERGEN"/>
</dbReference>
<dbReference type="InterPro" id="IPR000734">
    <property type="entry name" value="TAG_lipase"/>
</dbReference>